<dbReference type="OrthoDB" id="12311at2"/>
<feature type="transmembrane region" description="Helical" evidence="1">
    <location>
        <begin position="18"/>
        <end position="37"/>
    </location>
</feature>
<dbReference type="AlphaFoldDB" id="A0A285P4M5"/>
<accession>A0A285P4M5</accession>
<evidence type="ECO:0000313" key="3">
    <source>
        <dbReference type="Proteomes" id="UP000218627"/>
    </source>
</evidence>
<keyword evidence="3" id="KW-1185">Reference proteome</keyword>
<name>A0A285P4M5_9AQUI</name>
<dbReference type="Proteomes" id="UP000218627">
    <property type="component" value="Unassembled WGS sequence"/>
</dbReference>
<keyword evidence="1" id="KW-0812">Transmembrane</keyword>
<evidence type="ECO:0000256" key="1">
    <source>
        <dbReference type="SAM" id="Phobius"/>
    </source>
</evidence>
<evidence type="ECO:0000313" key="2">
    <source>
        <dbReference type="EMBL" id="SNZ16670.1"/>
    </source>
</evidence>
<organism evidence="2 3">
    <name type="scientific">Hydrogenobacter hydrogenophilus</name>
    <dbReference type="NCBI Taxonomy" id="35835"/>
    <lineage>
        <taxon>Bacteria</taxon>
        <taxon>Pseudomonadati</taxon>
        <taxon>Aquificota</taxon>
        <taxon>Aquificia</taxon>
        <taxon>Aquificales</taxon>
        <taxon>Aquificaceae</taxon>
        <taxon>Hydrogenobacter</taxon>
    </lineage>
</organism>
<protein>
    <submittedName>
        <fullName evidence="2">Cu-processing system permease protein</fullName>
    </submittedName>
</protein>
<reference evidence="3" key="1">
    <citation type="submission" date="2017-09" db="EMBL/GenBank/DDBJ databases">
        <authorList>
            <person name="Varghese N."/>
            <person name="Submissions S."/>
        </authorList>
    </citation>
    <scope>NUCLEOTIDE SEQUENCE [LARGE SCALE GENOMIC DNA]</scope>
    <source>
        <strain evidence="3">DSM 2913</strain>
    </source>
</reference>
<feature type="transmembrane region" description="Helical" evidence="1">
    <location>
        <begin position="157"/>
        <end position="178"/>
    </location>
</feature>
<keyword evidence="1" id="KW-1133">Transmembrane helix</keyword>
<proteinExistence type="predicted"/>
<feature type="transmembrane region" description="Helical" evidence="1">
    <location>
        <begin position="49"/>
        <end position="68"/>
    </location>
</feature>
<dbReference type="RefSeq" id="WP_096603397.1">
    <property type="nucleotide sequence ID" value="NZ_OBEN01000014.1"/>
</dbReference>
<keyword evidence="1" id="KW-0472">Membrane</keyword>
<feature type="transmembrane region" description="Helical" evidence="1">
    <location>
        <begin position="125"/>
        <end position="145"/>
    </location>
</feature>
<dbReference type="EMBL" id="OBEN01000014">
    <property type="protein sequence ID" value="SNZ16670.1"/>
    <property type="molecule type" value="Genomic_DNA"/>
</dbReference>
<feature type="transmembrane region" description="Helical" evidence="1">
    <location>
        <begin position="88"/>
        <end position="113"/>
    </location>
</feature>
<gene>
    <name evidence="2" type="ORF">SAMN06265353_1676</name>
</gene>
<feature type="transmembrane region" description="Helical" evidence="1">
    <location>
        <begin position="227"/>
        <end position="250"/>
    </location>
</feature>
<sequence>MFAKLIKYVSYDLLKSRWVFATFLFYALTVYILLEFGRSAEKVVVSYGNISYLSLSLFSLLLSTAYLYNNRNFLEFLLSQPVRRSTLFMSISVSLSLSLGLSYLLGSIVPFYYLMGYNLSFFKCVLLNLSIVPLFVNLGLFSALFVEDRIRGLGFSIFLWLFLCLFYDALLLYMVVLLSDYPVYKLFIGLTIMNPLDLLRLTLLMDAGLYELMGFVGKWLARYLKDFYFLPILLSIFYTLLLFIVNLFIFKRRDF</sequence>